<gene>
    <name evidence="1" type="ORF">Tco_0729056</name>
</gene>
<accession>A0ABQ4YNQ8</accession>
<reference evidence="1" key="1">
    <citation type="journal article" date="2022" name="Int. J. Mol. Sci.">
        <title>Draft Genome of Tanacetum Coccineum: Genomic Comparison of Closely Related Tanacetum-Family Plants.</title>
        <authorList>
            <person name="Yamashiro T."/>
            <person name="Shiraishi A."/>
            <person name="Nakayama K."/>
            <person name="Satake H."/>
        </authorList>
    </citation>
    <scope>NUCLEOTIDE SEQUENCE</scope>
</reference>
<proteinExistence type="predicted"/>
<dbReference type="Proteomes" id="UP001151760">
    <property type="component" value="Unassembled WGS sequence"/>
</dbReference>
<protein>
    <submittedName>
        <fullName evidence="1">Uncharacterized protein</fullName>
    </submittedName>
</protein>
<reference evidence="1" key="2">
    <citation type="submission" date="2022-01" db="EMBL/GenBank/DDBJ databases">
        <authorList>
            <person name="Yamashiro T."/>
            <person name="Shiraishi A."/>
            <person name="Satake H."/>
            <person name="Nakayama K."/>
        </authorList>
    </citation>
    <scope>NUCLEOTIDE SEQUENCE</scope>
</reference>
<dbReference type="EMBL" id="BQNB010010579">
    <property type="protein sequence ID" value="GJS79175.1"/>
    <property type="molecule type" value="Genomic_DNA"/>
</dbReference>
<sequence>MNNYCSFVFPNSPPLIYIQGANRNEGYKGTIRVTRTDMAENYITKPSHWPIPIKEAHVDFEEAQVKDRFYTKLLTKETQTSHQWNDTLAIFRCPQLNPTATIEAQMIERMMVSESLDSKGKRLEGSKAAYK</sequence>
<keyword evidence="2" id="KW-1185">Reference proteome</keyword>
<name>A0ABQ4YNQ8_9ASTR</name>
<evidence type="ECO:0000313" key="2">
    <source>
        <dbReference type="Proteomes" id="UP001151760"/>
    </source>
</evidence>
<organism evidence="1 2">
    <name type="scientific">Tanacetum coccineum</name>
    <dbReference type="NCBI Taxonomy" id="301880"/>
    <lineage>
        <taxon>Eukaryota</taxon>
        <taxon>Viridiplantae</taxon>
        <taxon>Streptophyta</taxon>
        <taxon>Embryophyta</taxon>
        <taxon>Tracheophyta</taxon>
        <taxon>Spermatophyta</taxon>
        <taxon>Magnoliopsida</taxon>
        <taxon>eudicotyledons</taxon>
        <taxon>Gunneridae</taxon>
        <taxon>Pentapetalae</taxon>
        <taxon>asterids</taxon>
        <taxon>campanulids</taxon>
        <taxon>Asterales</taxon>
        <taxon>Asteraceae</taxon>
        <taxon>Asteroideae</taxon>
        <taxon>Anthemideae</taxon>
        <taxon>Anthemidinae</taxon>
        <taxon>Tanacetum</taxon>
    </lineage>
</organism>
<evidence type="ECO:0000313" key="1">
    <source>
        <dbReference type="EMBL" id="GJS79175.1"/>
    </source>
</evidence>
<comment type="caution">
    <text evidence="1">The sequence shown here is derived from an EMBL/GenBank/DDBJ whole genome shotgun (WGS) entry which is preliminary data.</text>
</comment>